<keyword evidence="1" id="KW-1185">Reference proteome</keyword>
<evidence type="ECO:0000313" key="1">
    <source>
        <dbReference type="Proteomes" id="UP000046395"/>
    </source>
</evidence>
<dbReference type="InterPro" id="IPR015797">
    <property type="entry name" value="NUDIX_hydrolase-like_dom_sf"/>
</dbReference>
<sequence>MAAIESEHRNLDFQVNVSRRRNDQHLDIEGAMFLKLARRLSSFHFGKFRTLEWMKISDCSLRENFERSEFVVFVDQKPLLRMPPSYTTKRSCFLRLTYEQLQQIGRKAGVTLSVDDTALLDIVPGGIKEQWVPVLAMNIRPKEDGQKTAADIADDFGGTLVDFREALIYQEDSKAANLLSKARTLLRWCRMFRFCPRCAAPLKMKTSKASALCLQCQSVYYPPVWPAAIVLVMDSKRENALLIRHPWHPAGLYTAIAGFNECGKGLFCCAWFAAFGIRERQVSVQTRALN</sequence>
<dbReference type="Gene3D" id="3.90.79.20">
    <property type="match status" value="1"/>
</dbReference>
<dbReference type="AlphaFoldDB" id="A0A5S6QZP1"/>
<dbReference type="WBParaSite" id="TMUE_3000012618.1">
    <property type="protein sequence ID" value="TMUE_3000012618.1"/>
    <property type="gene ID" value="WBGene00294037"/>
</dbReference>
<dbReference type="STRING" id="70415.A0A5S6QZP1"/>
<dbReference type="PANTHER" id="PTHR11383:SF3">
    <property type="entry name" value="NAD(P)H PYROPHOSPHATASE NUDT13, MITOCHONDRIAL"/>
    <property type="match status" value="1"/>
</dbReference>
<accession>A0A5S6QZP1</accession>
<dbReference type="PANTHER" id="PTHR11383">
    <property type="entry name" value="NUCLEOSIDE DIPHOSPHATE-LINKED MOIETY X MOTIF 13"/>
    <property type="match status" value="1"/>
</dbReference>
<proteinExistence type="predicted"/>
<reference evidence="2" key="1">
    <citation type="submission" date="2019-12" db="UniProtKB">
        <authorList>
            <consortium name="WormBaseParasite"/>
        </authorList>
    </citation>
    <scope>IDENTIFICATION</scope>
</reference>
<dbReference type="SUPFAM" id="SSF55811">
    <property type="entry name" value="Nudix"/>
    <property type="match status" value="1"/>
</dbReference>
<dbReference type="Proteomes" id="UP000046395">
    <property type="component" value="Unassembled WGS sequence"/>
</dbReference>
<evidence type="ECO:0000313" key="2">
    <source>
        <dbReference type="WBParaSite" id="TMUE_3000012618.1"/>
    </source>
</evidence>
<protein>
    <submittedName>
        <fullName evidence="2">Nudix hydrolase domain-containing protein</fullName>
    </submittedName>
</protein>
<name>A0A5S6QZP1_TRIMR</name>
<organism evidence="1 2">
    <name type="scientific">Trichuris muris</name>
    <name type="common">Mouse whipworm</name>
    <dbReference type="NCBI Taxonomy" id="70415"/>
    <lineage>
        <taxon>Eukaryota</taxon>
        <taxon>Metazoa</taxon>
        <taxon>Ecdysozoa</taxon>
        <taxon>Nematoda</taxon>
        <taxon>Enoplea</taxon>
        <taxon>Dorylaimia</taxon>
        <taxon>Trichinellida</taxon>
        <taxon>Trichuridae</taxon>
        <taxon>Trichuris</taxon>
    </lineage>
</organism>